<dbReference type="CDD" id="cd11386">
    <property type="entry name" value="MCP_signal"/>
    <property type="match status" value="1"/>
</dbReference>
<dbReference type="GO" id="GO:0007165">
    <property type="term" value="P:signal transduction"/>
    <property type="evidence" value="ECO:0007669"/>
    <property type="project" value="UniProtKB-KW"/>
</dbReference>
<evidence type="ECO:0000256" key="2">
    <source>
        <dbReference type="ARBA" id="ARBA00023224"/>
    </source>
</evidence>
<keyword evidence="5" id="KW-0812">Transmembrane</keyword>
<evidence type="ECO:0000256" key="4">
    <source>
        <dbReference type="PROSITE-ProRule" id="PRU00284"/>
    </source>
</evidence>
<dbReference type="EMBL" id="LT960611">
    <property type="protein sequence ID" value="SON48679.1"/>
    <property type="molecule type" value="Genomic_DNA"/>
</dbReference>
<dbReference type="KEGG" id="vta:A0700"/>
<dbReference type="GO" id="GO:0016020">
    <property type="term" value="C:membrane"/>
    <property type="evidence" value="ECO:0007669"/>
    <property type="project" value="UniProtKB-SubCell"/>
</dbReference>
<protein>
    <submittedName>
        <fullName evidence="7">Putative Methyl-accepting chemotaxis protein</fullName>
    </submittedName>
</protein>
<keyword evidence="5" id="KW-0472">Membrane</keyword>
<sequence>MRNLKKIGFSLSVIQISSMVFFSIILLVSGLSYIGVKGIERVGEQFSVLANKTLPLSTNNANLTQNVLTQVKMLNLGMGSDSPNELSSIAQNYKGLAQLADTQLKQLFDISSQFSKVITTAQKNALSDHLDGLANKAASVLQLQQQILATQTQLDEIVPGFRYGLSSIGPEMNRVSLFFIDENPAAADAASRFIASASSMESTFLMLLMENDKDKAQVSYREMRNRLAGIELAYDDFIVWYPDAAEFASLTAPYDMVKQGFSENGVLKLLLSKIELVEQQKAALKIAGRDVEATIGLLNALSQQAERLMDGSKVTVSSEINNIAYLLSVGTLAMVLMIFVFALGLRRWLKKGLLAITKPMASLNNHQFDHVAELRGPQEMKLIASQLNLVIENTRESLISVTNNCQTLYRTAETSKSAADQTNHSLDAQNNALQNMVITVGDLQSAIKEIAQVTCQSTEVAQQATQHSQQGGKAIEGNTLRLQALEKTLQTNEHSMADLEIKVGEISDVVDLISNIADNTNLLALNAAIEAARAGEQGRGFAVAADEVRHLASNTSKQTGNIRVMMQSLESAAHRVKAAVSDSRIEMTHAMQSSEDVKQTFSEIESSIGQIHQRVEQISVAAEEQERTTNEVSENIRHISSQGDSTKLQLETLIASAEEVADIGAQQQAMLNKYRLG</sequence>
<keyword evidence="8" id="KW-1185">Reference proteome</keyword>
<dbReference type="InterPro" id="IPR004089">
    <property type="entry name" value="MCPsignal_dom"/>
</dbReference>
<feature type="domain" description="Methyl-accepting transducer" evidence="6">
    <location>
        <begin position="404"/>
        <end position="640"/>
    </location>
</feature>
<gene>
    <name evidence="7" type="ORF">VTAP4600_A0700</name>
</gene>
<dbReference type="RefSeq" id="WP_102521481.1">
    <property type="nucleotide sequence ID" value="NZ_LT960611.1"/>
</dbReference>
<keyword evidence="5" id="KW-1133">Transmembrane helix</keyword>
<feature type="transmembrane region" description="Helical" evidence="5">
    <location>
        <begin position="12"/>
        <end position="36"/>
    </location>
</feature>
<evidence type="ECO:0000259" key="6">
    <source>
        <dbReference type="PROSITE" id="PS50111"/>
    </source>
</evidence>
<reference evidence="7 8" key="1">
    <citation type="submission" date="2017-10" db="EMBL/GenBank/DDBJ databases">
        <authorList>
            <person name="Banno H."/>
            <person name="Chua N.-H."/>
        </authorList>
    </citation>
    <scope>NUCLEOTIDE SEQUENCE [LARGE SCALE GENOMIC DNA]</scope>
    <source>
        <strain evidence="7">Vibrio tapetis CECT4600</strain>
    </source>
</reference>
<dbReference type="PROSITE" id="PS50111">
    <property type="entry name" value="CHEMOTAXIS_TRANSDUC_2"/>
    <property type="match status" value="1"/>
</dbReference>
<dbReference type="Gene3D" id="1.10.287.950">
    <property type="entry name" value="Methyl-accepting chemotaxis protein"/>
    <property type="match status" value="1"/>
</dbReference>
<organism evidence="7 8">
    <name type="scientific">Vibrio tapetis subsp. tapetis</name>
    <dbReference type="NCBI Taxonomy" id="1671868"/>
    <lineage>
        <taxon>Bacteria</taxon>
        <taxon>Pseudomonadati</taxon>
        <taxon>Pseudomonadota</taxon>
        <taxon>Gammaproteobacteria</taxon>
        <taxon>Vibrionales</taxon>
        <taxon>Vibrionaceae</taxon>
        <taxon>Vibrio</taxon>
    </lineage>
</organism>
<comment type="similarity">
    <text evidence="3">Belongs to the methyl-accepting chemotaxis (MCP) protein family.</text>
</comment>
<dbReference type="Pfam" id="PF00015">
    <property type="entry name" value="MCPsignal"/>
    <property type="match status" value="1"/>
</dbReference>
<dbReference type="SUPFAM" id="SSF58104">
    <property type="entry name" value="Methyl-accepting chemotaxis protein (MCP) signaling domain"/>
    <property type="match status" value="1"/>
</dbReference>
<keyword evidence="2 4" id="KW-0807">Transducer</keyword>
<dbReference type="AlphaFoldDB" id="A0A2N8Z9T9"/>
<proteinExistence type="inferred from homology"/>
<evidence type="ECO:0000313" key="8">
    <source>
        <dbReference type="Proteomes" id="UP000235828"/>
    </source>
</evidence>
<evidence type="ECO:0000256" key="5">
    <source>
        <dbReference type="SAM" id="Phobius"/>
    </source>
</evidence>
<dbReference type="PANTHER" id="PTHR32089">
    <property type="entry name" value="METHYL-ACCEPTING CHEMOTAXIS PROTEIN MCPB"/>
    <property type="match status" value="1"/>
</dbReference>
<dbReference type="Proteomes" id="UP000235828">
    <property type="component" value="Chromosome A"/>
</dbReference>
<dbReference type="GO" id="GO:0006935">
    <property type="term" value="P:chemotaxis"/>
    <property type="evidence" value="ECO:0007669"/>
    <property type="project" value="UniProtKB-ARBA"/>
</dbReference>
<name>A0A2N8Z9T9_9VIBR</name>
<dbReference type="SMART" id="SM00283">
    <property type="entry name" value="MA"/>
    <property type="match status" value="1"/>
</dbReference>
<comment type="subcellular location">
    <subcellularLocation>
        <location evidence="1">Membrane</location>
    </subcellularLocation>
</comment>
<evidence type="ECO:0000313" key="7">
    <source>
        <dbReference type="EMBL" id="SON48679.1"/>
    </source>
</evidence>
<feature type="transmembrane region" description="Helical" evidence="5">
    <location>
        <begin position="323"/>
        <end position="345"/>
    </location>
</feature>
<dbReference type="OrthoDB" id="9765776at2"/>
<accession>A0A2N8Z9T9</accession>
<evidence type="ECO:0000256" key="1">
    <source>
        <dbReference type="ARBA" id="ARBA00004370"/>
    </source>
</evidence>
<evidence type="ECO:0000256" key="3">
    <source>
        <dbReference type="ARBA" id="ARBA00029447"/>
    </source>
</evidence>
<dbReference type="PANTHER" id="PTHR32089:SF120">
    <property type="entry name" value="METHYL-ACCEPTING CHEMOTAXIS PROTEIN TLPQ"/>
    <property type="match status" value="1"/>
</dbReference>